<keyword evidence="7 8" id="KW-0464">Manganese</keyword>
<evidence type="ECO:0000313" key="10">
    <source>
        <dbReference type="Proteomes" id="UP000593890"/>
    </source>
</evidence>
<name>A0A7I8D386_9FIRM</name>
<dbReference type="PANTHER" id="PTHR35529">
    <property type="entry name" value="MANGANESE EFFLUX PUMP MNTP-RELATED"/>
    <property type="match status" value="1"/>
</dbReference>
<proteinExistence type="inferred from homology"/>
<dbReference type="Pfam" id="PF02659">
    <property type="entry name" value="Mntp"/>
    <property type="match status" value="1"/>
</dbReference>
<reference evidence="10" key="1">
    <citation type="submission" date="2020-07" db="EMBL/GenBank/DDBJ databases">
        <title>Complete genome sequencing of Clostridia bacterium strain 12CBH8.</title>
        <authorList>
            <person name="Sakamoto M."/>
            <person name="Murakami T."/>
            <person name="Mori H."/>
        </authorList>
    </citation>
    <scope>NUCLEOTIDE SEQUENCE [LARGE SCALE GENOMIC DNA]</scope>
    <source>
        <strain evidence="10">12CBH8</strain>
    </source>
</reference>
<comment type="similarity">
    <text evidence="8">Belongs to the MntP (TC 9.B.29) family.</text>
</comment>
<feature type="transmembrane region" description="Helical" evidence="8">
    <location>
        <begin position="134"/>
        <end position="155"/>
    </location>
</feature>
<dbReference type="GO" id="GO:0005886">
    <property type="term" value="C:plasma membrane"/>
    <property type="evidence" value="ECO:0007669"/>
    <property type="project" value="UniProtKB-SubCell"/>
</dbReference>
<evidence type="ECO:0000256" key="5">
    <source>
        <dbReference type="ARBA" id="ARBA00023065"/>
    </source>
</evidence>
<comment type="function">
    <text evidence="8">Probably functions as a manganese efflux pump.</text>
</comment>
<evidence type="ECO:0000256" key="8">
    <source>
        <dbReference type="HAMAP-Rule" id="MF_01521"/>
    </source>
</evidence>
<evidence type="ECO:0000256" key="6">
    <source>
        <dbReference type="ARBA" id="ARBA00023136"/>
    </source>
</evidence>
<evidence type="ECO:0000256" key="3">
    <source>
        <dbReference type="ARBA" id="ARBA00022692"/>
    </source>
</evidence>
<protein>
    <recommendedName>
        <fullName evidence="8">Putative manganese efflux pump MntP</fullName>
    </recommendedName>
</protein>
<accession>A0A7I8D386</accession>
<feature type="transmembrane region" description="Helical" evidence="8">
    <location>
        <begin position="6"/>
        <end position="27"/>
    </location>
</feature>
<evidence type="ECO:0000313" key="9">
    <source>
        <dbReference type="EMBL" id="BCI60445.1"/>
    </source>
</evidence>
<dbReference type="PANTHER" id="PTHR35529:SF1">
    <property type="entry name" value="MANGANESE EFFLUX PUMP MNTP-RELATED"/>
    <property type="match status" value="1"/>
</dbReference>
<keyword evidence="10" id="KW-1185">Reference proteome</keyword>
<evidence type="ECO:0000256" key="1">
    <source>
        <dbReference type="ARBA" id="ARBA00022448"/>
    </source>
</evidence>
<feature type="transmembrane region" description="Helical" evidence="8">
    <location>
        <begin position="107"/>
        <end position="128"/>
    </location>
</feature>
<keyword evidence="1 8" id="KW-0813">Transport</keyword>
<dbReference type="KEGG" id="sman:C12CBH8_10840"/>
<dbReference type="Proteomes" id="UP000593890">
    <property type="component" value="Chromosome"/>
</dbReference>
<dbReference type="EMBL" id="AP023321">
    <property type="protein sequence ID" value="BCI60445.1"/>
    <property type="molecule type" value="Genomic_DNA"/>
</dbReference>
<keyword evidence="3 8" id="KW-0812">Transmembrane</keyword>
<feature type="transmembrane region" description="Helical" evidence="8">
    <location>
        <begin position="167"/>
        <end position="184"/>
    </location>
</feature>
<keyword evidence="2 8" id="KW-1003">Cell membrane</keyword>
<sequence>MGFLGIFLMALGLSMDAFTVSVSNGLCTRNLRVSHAVKIAFSFGFFQALMPIIGYYAGITLSGYLQNVSYWVAFGLLTSIGIKMIYETLKKIQSDQCFSRDPISFKMLLLLSIATSIDALAVGISLALVDQTDIGLAAGVIGTVTFFVCLAGVYIGKRFGTVFEKKAEIIGGLLLIGIGVKILIEGLLG</sequence>
<feature type="transmembrane region" description="Helical" evidence="8">
    <location>
        <begin position="68"/>
        <end position="86"/>
    </location>
</feature>
<dbReference type="RefSeq" id="WP_099321943.1">
    <property type="nucleotide sequence ID" value="NZ_AP023321.1"/>
</dbReference>
<comment type="subcellular location">
    <subcellularLocation>
        <location evidence="8">Cell membrane</location>
        <topology evidence="8">Multi-pass membrane protein</topology>
    </subcellularLocation>
</comment>
<keyword evidence="6 8" id="KW-0472">Membrane</keyword>
<keyword evidence="5 8" id="KW-0406">Ion transport</keyword>
<dbReference type="InterPro" id="IPR003810">
    <property type="entry name" value="Mntp/YtaF"/>
</dbReference>
<dbReference type="InterPro" id="IPR022929">
    <property type="entry name" value="Put_MntP"/>
</dbReference>
<gene>
    <name evidence="8" type="primary">mntP</name>
    <name evidence="9" type="ORF">C12CBH8_10840</name>
</gene>
<feature type="transmembrane region" description="Helical" evidence="8">
    <location>
        <begin position="39"/>
        <end position="56"/>
    </location>
</feature>
<evidence type="ECO:0000256" key="4">
    <source>
        <dbReference type="ARBA" id="ARBA00022989"/>
    </source>
</evidence>
<organism evidence="9 10">
    <name type="scientific">Solibaculum mannosilyticum</name>
    <dbReference type="NCBI Taxonomy" id="2780922"/>
    <lineage>
        <taxon>Bacteria</taxon>
        <taxon>Bacillati</taxon>
        <taxon>Bacillota</taxon>
        <taxon>Clostridia</taxon>
        <taxon>Eubacteriales</taxon>
        <taxon>Oscillospiraceae</taxon>
        <taxon>Solibaculum</taxon>
    </lineage>
</organism>
<evidence type="ECO:0000256" key="2">
    <source>
        <dbReference type="ARBA" id="ARBA00022475"/>
    </source>
</evidence>
<evidence type="ECO:0000256" key="7">
    <source>
        <dbReference type="ARBA" id="ARBA00023211"/>
    </source>
</evidence>
<dbReference type="HAMAP" id="MF_01521">
    <property type="entry name" value="MntP_pump"/>
    <property type="match status" value="1"/>
</dbReference>
<dbReference type="GO" id="GO:0005384">
    <property type="term" value="F:manganese ion transmembrane transporter activity"/>
    <property type="evidence" value="ECO:0007669"/>
    <property type="project" value="UniProtKB-UniRule"/>
</dbReference>
<keyword evidence="4 8" id="KW-1133">Transmembrane helix</keyword>
<dbReference type="AlphaFoldDB" id="A0A7I8D386"/>